<dbReference type="PANTHER" id="PTHR14879:SF15">
    <property type="entry name" value="E3 UBIQUITIN-PROTEIN LIGASE RIFIFYLIN-LIKE PROTEIN"/>
    <property type="match status" value="1"/>
</dbReference>
<dbReference type="Gene3D" id="3.30.40.10">
    <property type="entry name" value="Zinc/RING finger domain, C3HC4 (zinc finger)"/>
    <property type="match status" value="1"/>
</dbReference>
<keyword evidence="5" id="KW-1185">Reference proteome</keyword>
<dbReference type="Proteomes" id="UP001642483">
    <property type="component" value="Unassembled WGS sequence"/>
</dbReference>
<dbReference type="InterPro" id="IPR011011">
    <property type="entry name" value="Znf_FYVE_PHD"/>
</dbReference>
<dbReference type="InterPro" id="IPR057299">
    <property type="entry name" value="RNF34_RFFL_SAP"/>
</dbReference>
<feature type="domain" description="RNF34/RFFL HeH" evidence="2">
    <location>
        <begin position="189"/>
        <end position="241"/>
    </location>
</feature>
<dbReference type="InterPro" id="IPR055111">
    <property type="entry name" value="RNF34_RFFL_HeH"/>
</dbReference>
<dbReference type="InterPro" id="IPR013083">
    <property type="entry name" value="Znf_RING/FYVE/PHD"/>
</dbReference>
<dbReference type="InterPro" id="IPR051728">
    <property type="entry name" value="RING-FYVE_E3_ubiquitin-ligase"/>
</dbReference>
<evidence type="ECO:0000256" key="1">
    <source>
        <dbReference type="SAM" id="MobiDB-lite"/>
    </source>
</evidence>
<evidence type="ECO:0000259" key="2">
    <source>
        <dbReference type="Pfam" id="PF22968"/>
    </source>
</evidence>
<feature type="region of interest" description="Disordered" evidence="1">
    <location>
        <begin position="155"/>
        <end position="182"/>
    </location>
</feature>
<name>A0ABP0G0R8_CLALP</name>
<dbReference type="SUPFAM" id="SSF57903">
    <property type="entry name" value="FYVE/PHD zinc finger"/>
    <property type="match status" value="1"/>
</dbReference>
<reference evidence="4 5" key="1">
    <citation type="submission" date="2024-02" db="EMBL/GenBank/DDBJ databases">
        <authorList>
            <person name="Daric V."/>
            <person name="Darras S."/>
        </authorList>
    </citation>
    <scope>NUCLEOTIDE SEQUENCE [LARGE SCALE GENOMIC DNA]</scope>
</reference>
<dbReference type="Pfam" id="PF13920">
    <property type="entry name" value="zf-C3HC4_3"/>
    <property type="match status" value="1"/>
</dbReference>
<accession>A0ABP0G0R8</accession>
<dbReference type="Pfam" id="PF23632">
    <property type="entry name" value="SAP_RNF34_RFFL"/>
    <property type="match status" value="1"/>
</dbReference>
<organism evidence="4 5">
    <name type="scientific">Clavelina lepadiformis</name>
    <name type="common">Light-bulb sea squirt</name>
    <name type="synonym">Ascidia lepadiformis</name>
    <dbReference type="NCBI Taxonomy" id="159417"/>
    <lineage>
        <taxon>Eukaryota</taxon>
        <taxon>Metazoa</taxon>
        <taxon>Chordata</taxon>
        <taxon>Tunicata</taxon>
        <taxon>Ascidiacea</taxon>
        <taxon>Aplousobranchia</taxon>
        <taxon>Clavelinidae</taxon>
        <taxon>Clavelina</taxon>
    </lineage>
</organism>
<evidence type="ECO:0000313" key="4">
    <source>
        <dbReference type="EMBL" id="CAK8685138.1"/>
    </source>
</evidence>
<protein>
    <submittedName>
        <fullName evidence="4">Uncharacterized protein</fullName>
    </submittedName>
</protein>
<dbReference type="Gene3D" id="1.10.720.140">
    <property type="match status" value="1"/>
</dbReference>
<dbReference type="EMBL" id="CAWYQH010000099">
    <property type="protein sequence ID" value="CAK8685138.1"/>
    <property type="molecule type" value="Genomic_DNA"/>
</dbReference>
<gene>
    <name evidence="4" type="ORF">CVLEPA_LOCUS16285</name>
</gene>
<dbReference type="Pfam" id="PF22968">
    <property type="entry name" value="RNF34L-like_3rd"/>
    <property type="match status" value="1"/>
</dbReference>
<feature type="domain" description="RNF34/RFFL SAP" evidence="3">
    <location>
        <begin position="45"/>
        <end position="82"/>
    </location>
</feature>
<evidence type="ECO:0000313" key="5">
    <source>
        <dbReference type="Proteomes" id="UP001642483"/>
    </source>
</evidence>
<evidence type="ECO:0000259" key="3">
    <source>
        <dbReference type="Pfam" id="PF23632"/>
    </source>
</evidence>
<dbReference type="PANTHER" id="PTHR14879">
    <property type="entry name" value="CASPASE REGULATOR, RING FINGER DOMAIN-CONTAINING"/>
    <property type="match status" value="1"/>
</dbReference>
<proteinExistence type="predicted"/>
<sequence>MPCTYCDVQFSVLKWKTRCNYCSRKYCSDCIVEGKCKSCYQVSSTNFQRSQLSRLKVKDLRLYLENRNCSTATLKEKSEFITTIQQLQGIHEPEYANMHLYNTHYSTHHQQTVTNQMQGAPYHNIPTEDCMMQGFDPPTYEHTQESFPSAHDFVAAEQSTTSTSERLSKDKQTNSKPHTKKDGLLELSDLTSVDEIGNLSVQQLKHLLKTNLVDFKGVLEKNELVQRVVMLYNDHQSDIEMLSEEKMTTEATFSGPKDENLCKICWEKAMNCVYLECGHMVTCIDCKQM</sequence>
<comment type="caution">
    <text evidence="4">The sequence shown here is derived from an EMBL/GenBank/DDBJ whole genome shotgun (WGS) entry which is preliminary data.</text>
</comment>